<proteinExistence type="predicted"/>
<feature type="region of interest" description="Disordered" evidence="1">
    <location>
        <begin position="1"/>
        <end position="39"/>
    </location>
</feature>
<name>A0A565AZ25_9BRAS</name>
<evidence type="ECO:0000313" key="2">
    <source>
        <dbReference type="EMBL" id="VVA94607.1"/>
    </source>
</evidence>
<feature type="compositionally biased region" description="Acidic residues" evidence="1">
    <location>
        <begin position="1"/>
        <end position="21"/>
    </location>
</feature>
<dbReference type="EMBL" id="CABITT030000002">
    <property type="protein sequence ID" value="VVA94607.1"/>
    <property type="molecule type" value="Genomic_DNA"/>
</dbReference>
<comment type="caution">
    <text evidence="2">The sequence shown here is derived from an EMBL/GenBank/DDBJ whole genome shotgun (WGS) entry which is preliminary data.</text>
</comment>
<protein>
    <recommendedName>
        <fullName evidence="4">BED-type domain-containing protein</fullName>
    </recommendedName>
</protein>
<dbReference type="AlphaFoldDB" id="A0A565AZ25"/>
<evidence type="ECO:0000313" key="3">
    <source>
        <dbReference type="Proteomes" id="UP000489600"/>
    </source>
</evidence>
<organism evidence="2 3">
    <name type="scientific">Arabis nemorensis</name>
    <dbReference type="NCBI Taxonomy" id="586526"/>
    <lineage>
        <taxon>Eukaryota</taxon>
        <taxon>Viridiplantae</taxon>
        <taxon>Streptophyta</taxon>
        <taxon>Embryophyta</taxon>
        <taxon>Tracheophyta</taxon>
        <taxon>Spermatophyta</taxon>
        <taxon>Magnoliopsida</taxon>
        <taxon>eudicotyledons</taxon>
        <taxon>Gunneridae</taxon>
        <taxon>Pentapetalae</taxon>
        <taxon>rosids</taxon>
        <taxon>malvids</taxon>
        <taxon>Brassicales</taxon>
        <taxon>Brassicaceae</taxon>
        <taxon>Arabideae</taxon>
        <taxon>Arabis</taxon>
    </lineage>
</organism>
<evidence type="ECO:0008006" key="4">
    <source>
        <dbReference type="Google" id="ProtNLM"/>
    </source>
</evidence>
<accession>A0A565AZ25</accession>
<reference evidence="2" key="1">
    <citation type="submission" date="2019-07" db="EMBL/GenBank/DDBJ databases">
        <authorList>
            <person name="Dittberner H."/>
        </authorList>
    </citation>
    <scope>NUCLEOTIDE SEQUENCE [LARGE SCALE GENOMIC DNA]</scope>
</reference>
<dbReference type="Proteomes" id="UP000489600">
    <property type="component" value="Unassembled WGS sequence"/>
</dbReference>
<keyword evidence="3" id="KW-1185">Reference proteome</keyword>
<gene>
    <name evidence="2" type="ORF">ANE_LOCUS5052</name>
</gene>
<feature type="compositionally biased region" description="Basic residues" evidence="1">
    <location>
        <begin position="24"/>
        <end position="39"/>
    </location>
</feature>
<sequence length="81" mass="9283">MDTEDNDVYDVEPDEFSEEDTPSQKKKTKTGGKAKPKKRRFVSKVWKHFDLNGKNTDGQETTKCKHCAAILVVEKNHGTRM</sequence>
<evidence type="ECO:0000256" key="1">
    <source>
        <dbReference type="SAM" id="MobiDB-lite"/>
    </source>
</evidence>